<dbReference type="CDD" id="cd22134">
    <property type="entry name" value="F-box_FBXW8"/>
    <property type="match status" value="1"/>
</dbReference>
<dbReference type="PANTHER" id="PTHR19855:SF16">
    <property type="entry name" value="F-BOX AND WD REPEAT DOMAIN CONTAINING 8"/>
    <property type="match status" value="1"/>
</dbReference>
<evidence type="ECO:0000256" key="1">
    <source>
        <dbReference type="ARBA" id="ARBA00004555"/>
    </source>
</evidence>
<evidence type="ECO:0000256" key="5">
    <source>
        <dbReference type="ARBA" id="ARBA00022553"/>
    </source>
</evidence>
<gene>
    <name evidence="14" type="primary">fbxw8</name>
</gene>
<evidence type="ECO:0000256" key="3">
    <source>
        <dbReference type="ARBA" id="ARBA00004906"/>
    </source>
</evidence>
<dbReference type="SMART" id="SM00320">
    <property type="entry name" value="WD40"/>
    <property type="match status" value="3"/>
</dbReference>
<evidence type="ECO:0000259" key="13">
    <source>
        <dbReference type="PROSITE" id="PS50181"/>
    </source>
</evidence>
<dbReference type="GO" id="GO:0048471">
    <property type="term" value="C:perinuclear region of cytoplasm"/>
    <property type="evidence" value="ECO:0007669"/>
    <property type="project" value="UniProtKB-SubCell"/>
</dbReference>
<dbReference type="InterPro" id="IPR001810">
    <property type="entry name" value="F-box_dom"/>
</dbReference>
<comment type="subcellular location">
    <subcellularLocation>
        <location evidence="2">Cytoplasm</location>
        <location evidence="2">Perinuclear region</location>
    </subcellularLocation>
    <subcellularLocation>
        <location evidence="1">Golgi apparatus</location>
    </subcellularLocation>
</comment>
<dbReference type="SUPFAM" id="SSF81383">
    <property type="entry name" value="F-box domain"/>
    <property type="match status" value="1"/>
</dbReference>
<evidence type="ECO:0000313" key="15">
    <source>
        <dbReference type="Proteomes" id="UP000472264"/>
    </source>
</evidence>
<dbReference type="FunFam" id="2.130.10.10:FF:000308">
    <property type="entry name" value="F-box and WD repeat domain containing 8"/>
    <property type="match status" value="1"/>
</dbReference>
<dbReference type="PANTHER" id="PTHR19855">
    <property type="entry name" value="WD40 REPEAT PROTEIN 12, 37"/>
    <property type="match status" value="1"/>
</dbReference>
<reference evidence="14" key="2">
    <citation type="submission" date="2025-08" db="UniProtKB">
        <authorList>
            <consortium name="Ensembl"/>
        </authorList>
    </citation>
    <scope>IDENTIFICATION</scope>
</reference>
<evidence type="ECO:0000256" key="11">
    <source>
        <dbReference type="ARBA" id="ARBA00079847"/>
    </source>
</evidence>
<dbReference type="AlphaFoldDB" id="A0A665T8A6"/>
<keyword evidence="8" id="KW-0007">Acetylation</keyword>
<dbReference type="Pfam" id="PF12937">
    <property type="entry name" value="F-box-like"/>
    <property type="match status" value="1"/>
</dbReference>
<dbReference type="FunFam" id="2.130.10.10:FF:000428">
    <property type="entry name" value="F-box and WD repeat domain containing 8"/>
    <property type="match status" value="1"/>
</dbReference>
<proteinExistence type="predicted"/>
<comment type="pathway">
    <text evidence="3">Protein modification; protein ubiquitination.</text>
</comment>
<evidence type="ECO:0000256" key="7">
    <source>
        <dbReference type="ARBA" id="ARBA00022737"/>
    </source>
</evidence>
<dbReference type="Gene3D" id="1.20.1280.50">
    <property type="match status" value="1"/>
</dbReference>
<dbReference type="SMART" id="SM00256">
    <property type="entry name" value="FBOX"/>
    <property type="match status" value="1"/>
</dbReference>
<evidence type="ECO:0000256" key="4">
    <source>
        <dbReference type="ARBA" id="ARBA00022490"/>
    </source>
</evidence>
<evidence type="ECO:0000256" key="12">
    <source>
        <dbReference type="SAM" id="MobiDB-lite"/>
    </source>
</evidence>
<dbReference type="GO" id="GO:0005794">
    <property type="term" value="C:Golgi apparatus"/>
    <property type="evidence" value="ECO:0007669"/>
    <property type="project" value="UniProtKB-SubCell"/>
</dbReference>
<dbReference type="SUPFAM" id="SSF50978">
    <property type="entry name" value="WD40 repeat-like"/>
    <property type="match status" value="1"/>
</dbReference>
<evidence type="ECO:0000313" key="14">
    <source>
        <dbReference type="Ensembl" id="ENSENLP00000002978.1"/>
    </source>
</evidence>
<dbReference type="PROSITE" id="PS50181">
    <property type="entry name" value="FBOX"/>
    <property type="match status" value="1"/>
</dbReference>
<evidence type="ECO:0000256" key="10">
    <source>
        <dbReference type="ARBA" id="ARBA00072496"/>
    </source>
</evidence>
<dbReference type="Proteomes" id="UP000472264">
    <property type="component" value="Chromosome 9"/>
</dbReference>
<dbReference type="FunFam" id="1.20.1280.50:FF:000025">
    <property type="entry name" value="F-box and WD repeat domain containing 8"/>
    <property type="match status" value="1"/>
</dbReference>
<dbReference type="InterPro" id="IPR015943">
    <property type="entry name" value="WD40/YVTN_repeat-like_dom_sf"/>
</dbReference>
<reference evidence="14" key="1">
    <citation type="submission" date="2021-04" db="EMBL/GenBank/DDBJ databases">
        <authorList>
            <consortium name="Wellcome Sanger Institute Data Sharing"/>
        </authorList>
    </citation>
    <scope>NUCLEOTIDE SEQUENCE [LARGE SCALE GENOMIC DNA]</scope>
</reference>
<keyword evidence="4" id="KW-0963">Cytoplasm</keyword>
<evidence type="ECO:0000256" key="9">
    <source>
        <dbReference type="ARBA" id="ARBA00023034"/>
    </source>
</evidence>
<evidence type="ECO:0000256" key="8">
    <source>
        <dbReference type="ARBA" id="ARBA00022990"/>
    </source>
</evidence>
<evidence type="ECO:0000256" key="6">
    <source>
        <dbReference type="ARBA" id="ARBA00022574"/>
    </source>
</evidence>
<dbReference type="InterPro" id="IPR001680">
    <property type="entry name" value="WD40_rpt"/>
</dbReference>
<name>A0A665T8A6_ECHNA</name>
<keyword evidence="15" id="KW-1185">Reference proteome</keyword>
<dbReference type="Gene3D" id="2.130.10.10">
    <property type="entry name" value="YVTN repeat-like/Quinoprotein amine dehydrogenase"/>
    <property type="match status" value="2"/>
</dbReference>
<feature type="domain" description="F-box" evidence="13">
    <location>
        <begin position="134"/>
        <end position="180"/>
    </location>
</feature>
<organism evidence="14 15">
    <name type="scientific">Echeneis naucrates</name>
    <name type="common">Live sharksucker</name>
    <dbReference type="NCBI Taxonomy" id="173247"/>
    <lineage>
        <taxon>Eukaryota</taxon>
        <taxon>Metazoa</taxon>
        <taxon>Chordata</taxon>
        <taxon>Craniata</taxon>
        <taxon>Vertebrata</taxon>
        <taxon>Euteleostomi</taxon>
        <taxon>Actinopterygii</taxon>
        <taxon>Neopterygii</taxon>
        <taxon>Teleostei</taxon>
        <taxon>Neoteleostei</taxon>
        <taxon>Acanthomorphata</taxon>
        <taxon>Carangaria</taxon>
        <taxon>Carangiformes</taxon>
        <taxon>Echeneidae</taxon>
        <taxon>Echeneis</taxon>
    </lineage>
</organism>
<evidence type="ECO:0000256" key="2">
    <source>
        <dbReference type="ARBA" id="ARBA00004556"/>
    </source>
</evidence>
<feature type="region of interest" description="Disordered" evidence="12">
    <location>
        <begin position="20"/>
        <end position="58"/>
    </location>
</feature>
<accession>A0A665T8A6</accession>
<protein>
    <recommendedName>
        <fullName evidence="10">F-box/WD repeat-containing protein 8</fullName>
    </recommendedName>
    <alternativeName>
        <fullName evidence="11">F-box and WD-40 domain-containing protein 8</fullName>
    </alternativeName>
</protein>
<keyword evidence="9" id="KW-0333">Golgi apparatus</keyword>
<reference evidence="14" key="3">
    <citation type="submission" date="2025-09" db="UniProtKB">
        <authorList>
            <consortium name="Ensembl"/>
        </authorList>
    </citation>
    <scope>IDENTIFICATION</scope>
</reference>
<keyword evidence="5" id="KW-0597">Phosphoprotein</keyword>
<keyword evidence="7" id="KW-0677">Repeat</keyword>
<sequence>MAEDDLDAFRERWKQELTSKKEEKPLVRAPSTPCGVAGLSGRPISPPKPEEAGCTEEEGRAGGYVSIARSLLDGRTSPLLDRIQEERTRRKRQYHNRTNVCSASLQQQPERKVKRHQELVDQLIQDLNEVNDIPFFDIALPYELALKIFQYLDRAELGRCAQVSRAWRVLAEDSVLWFKMCTREGYHRDASVSDSPCWKSTLRDCRNSTKTVCSNWKNRVGAISQLQFELGKVLCDVSSCDNFVVAGYTSGDVRLWDTLHWDSKASFLKPNSLSANTEPRPHVSHVQVNSIVAAAAYEDGSVDLWSTGTGGEPIHHYQSPGRIQALALSPDSPVLGTAVGPDVRLDGADDRGYWRTSCQVASLVLVPGRGQLGPLAAMAAGEDVLLLDPQDDEPRTLHSVYGHPVTCLDASISHVALGVKRTGWAMNDGGNKIHVYSLETGKPDVCVGSSPGDFTCINLRDGSPHLLVCGNKDRRVRVFDLRAGSSVASLYAHHLGVTSVQADDWKIVSGGGEGLVCVWEMRMGAKLWEMHNRHPVRHVRFNTSTLVTANIPDDKSPRGACITDDDLTAHRRHRGVICHYDFSEDALSQDHILPICRSDYTESYGYNYNISLAVPYDRLSGSHLSH</sequence>
<dbReference type="InterPro" id="IPR036322">
    <property type="entry name" value="WD40_repeat_dom_sf"/>
</dbReference>
<dbReference type="Ensembl" id="ENSENLT00000003160.1">
    <property type="protein sequence ID" value="ENSENLP00000002978.1"/>
    <property type="gene ID" value="ENSENLG00000001457.1"/>
</dbReference>
<keyword evidence="6" id="KW-0853">WD repeat</keyword>
<dbReference type="InterPro" id="IPR036047">
    <property type="entry name" value="F-box-like_dom_sf"/>
</dbReference>